<keyword evidence="3" id="KW-1185">Reference proteome</keyword>
<accession>A0ABW6CKH8</accession>
<feature type="transmembrane region" description="Helical" evidence="1">
    <location>
        <begin position="14"/>
        <end position="35"/>
    </location>
</feature>
<name>A0ABW6CKH8_9CAUL</name>
<reference evidence="2 3" key="1">
    <citation type="submission" date="2022-09" db="EMBL/GenBank/DDBJ databases">
        <title>New species of Phenylobacterium.</title>
        <authorList>
            <person name="Mieszkin S."/>
        </authorList>
    </citation>
    <scope>NUCLEOTIDE SEQUENCE [LARGE SCALE GENOMIC DNA]</scope>
    <source>
        <strain evidence="2 3">HK31-G</strain>
    </source>
</reference>
<organism evidence="2 3">
    <name type="scientific">Phenylobacterium ferrooxidans</name>
    <dbReference type="NCBI Taxonomy" id="2982689"/>
    <lineage>
        <taxon>Bacteria</taxon>
        <taxon>Pseudomonadati</taxon>
        <taxon>Pseudomonadota</taxon>
        <taxon>Alphaproteobacteria</taxon>
        <taxon>Caulobacterales</taxon>
        <taxon>Caulobacteraceae</taxon>
        <taxon>Phenylobacterium</taxon>
    </lineage>
</organism>
<sequence length="55" mass="5789">MSSPKSAARPLGPLIKNLLMFIVAAAVAAVVVHLVKTQLFPRLPSPIAELVGARQ</sequence>
<comment type="caution">
    <text evidence="2">The sequence shown here is derived from an EMBL/GenBank/DDBJ whole genome shotgun (WGS) entry which is preliminary data.</text>
</comment>
<proteinExistence type="predicted"/>
<gene>
    <name evidence="2" type="ORF">OCL97_06000</name>
</gene>
<dbReference type="EMBL" id="JAOTJD010000008">
    <property type="protein sequence ID" value="MFD3263520.1"/>
    <property type="molecule type" value="Genomic_DNA"/>
</dbReference>
<evidence type="ECO:0000256" key="1">
    <source>
        <dbReference type="SAM" id="Phobius"/>
    </source>
</evidence>
<evidence type="ECO:0000313" key="3">
    <source>
        <dbReference type="Proteomes" id="UP001598130"/>
    </source>
</evidence>
<keyword evidence="1" id="KW-0472">Membrane</keyword>
<dbReference type="RefSeq" id="WP_305337921.1">
    <property type="nucleotide sequence ID" value="NZ_JAOTJD010000008.1"/>
</dbReference>
<keyword evidence="1" id="KW-1133">Transmembrane helix</keyword>
<evidence type="ECO:0000313" key="2">
    <source>
        <dbReference type="EMBL" id="MFD3263520.1"/>
    </source>
</evidence>
<dbReference type="Proteomes" id="UP001598130">
    <property type="component" value="Unassembled WGS sequence"/>
</dbReference>
<protein>
    <submittedName>
        <fullName evidence="2">Uncharacterized protein</fullName>
    </submittedName>
</protein>
<keyword evidence="1" id="KW-0812">Transmembrane</keyword>